<keyword evidence="9" id="KW-0804">Transcription</keyword>
<feature type="compositionally biased region" description="Basic residues" evidence="10">
    <location>
        <begin position="327"/>
        <end position="345"/>
    </location>
</feature>
<reference evidence="13" key="1">
    <citation type="submission" date="2017-08" db="EMBL/GenBank/DDBJ databases">
        <title>Genome sequence of an alphaherpesvirus from a beluga whale (Delphinapterus leucas).</title>
        <authorList>
            <person name="Davison A.J."/>
            <person name="Nielsen O."/>
            <person name="Subramaniam K."/>
            <person name="Jacob J.M."/>
            <person name="Romero C.H."/>
            <person name="Burek-Huntington K.A."/>
            <person name="Waltzek T.B."/>
        </authorList>
    </citation>
    <scope>NUCLEOTIDE SEQUENCE [LARGE SCALE GENOMIC DNA]</scope>
    <source>
        <strain evidence="13">LN3131-1</strain>
    </source>
</reference>
<feature type="region of interest" description="Disordered" evidence="10">
    <location>
        <begin position="551"/>
        <end position="584"/>
    </location>
</feature>
<evidence type="ECO:0000259" key="11">
    <source>
        <dbReference type="Pfam" id="PF03584"/>
    </source>
</evidence>
<feature type="region of interest" description="Disordered" evidence="10">
    <location>
        <begin position="1"/>
        <end position="390"/>
    </location>
</feature>
<dbReference type="RefSeq" id="YP_010085008.1">
    <property type="nucleotide sequence ID" value="NC_055166.1"/>
</dbReference>
<feature type="compositionally biased region" description="Basic residues" evidence="10">
    <location>
        <begin position="873"/>
        <end position="884"/>
    </location>
</feature>
<feature type="domain" description="Herpesvirus ICP4-like protein N-terminal" evidence="11">
    <location>
        <begin position="377"/>
        <end position="548"/>
    </location>
</feature>
<proteinExistence type="inferred from homology"/>
<dbReference type="EMBL" id="MF678601">
    <property type="protein sequence ID" value="ASW27106.1"/>
    <property type="molecule type" value="Genomic_DNA"/>
</dbReference>
<keyword evidence="5" id="KW-1048">Host nucleus</keyword>
<feature type="region of interest" description="Disordered" evidence="10">
    <location>
        <begin position="1015"/>
        <end position="1037"/>
    </location>
</feature>
<dbReference type="RefSeq" id="YP_010084997.1">
    <property type="nucleotide sequence ID" value="NC_055166.1"/>
</dbReference>
<feature type="compositionally biased region" description="Low complexity" evidence="10">
    <location>
        <begin position="172"/>
        <end position="204"/>
    </location>
</feature>
<dbReference type="GO" id="GO:0042025">
    <property type="term" value="C:host cell nucleus"/>
    <property type="evidence" value="ECO:0007669"/>
    <property type="project" value="UniProtKB-SubCell"/>
</dbReference>
<feature type="compositionally biased region" description="Acidic residues" evidence="10">
    <location>
        <begin position="798"/>
        <end position="831"/>
    </location>
</feature>
<dbReference type="InterPro" id="IPR005206">
    <property type="entry name" value="Herpes_ICP4_N"/>
</dbReference>
<dbReference type="EMBL" id="MF678601">
    <property type="protein sequence ID" value="ASW27115.1"/>
    <property type="molecule type" value="Genomic_DNA"/>
</dbReference>
<evidence type="ECO:0000256" key="8">
    <source>
        <dbReference type="ARBA" id="ARBA00023125"/>
    </source>
</evidence>
<evidence type="ECO:0000256" key="9">
    <source>
        <dbReference type="ARBA" id="ARBA00023163"/>
    </source>
</evidence>
<keyword evidence="8" id="KW-0238">DNA-binding</keyword>
<evidence type="ECO:0000259" key="12">
    <source>
        <dbReference type="Pfam" id="PF03585"/>
    </source>
</evidence>
<evidence type="ECO:0000256" key="6">
    <source>
        <dbReference type="ARBA" id="ARBA00022581"/>
    </source>
</evidence>
<dbReference type="KEGG" id="vg:65100029"/>
<evidence type="ECO:0000313" key="14">
    <source>
        <dbReference type="Proteomes" id="UP000297205"/>
    </source>
</evidence>
<feature type="compositionally biased region" description="Low complexity" evidence="10">
    <location>
        <begin position="126"/>
        <end position="139"/>
    </location>
</feature>
<dbReference type="Proteomes" id="UP000297205">
    <property type="component" value="Segment"/>
</dbReference>
<dbReference type="GO" id="GO:0003677">
    <property type="term" value="F:DNA binding"/>
    <property type="evidence" value="ECO:0007669"/>
    <property type="project" value="UniProtKB-KW"/>
</dbReference>
<evidence type="ECO:0000256" key="4">
    <source>
        <dbReference type="ARBA" id="ARBA00022553"/>
    </source>
</evidence>
<feature type="region of interest" description="Disordered" evidence="10">
    <location>
        <begin position="1307"/>
        <end position="1341"/>
    </location>
</feature>
<feature type="domain" description="Herpesvirus ICP4-like protein C-terminal" evidence="12">
    <location>
        <begin position="895"/>
        <end position="1328"/>
    </location>
</feature>
<comment type="subcellular location">
    <subcellularLocation>
        <location evidence="1">Host nucleus</location>
    </subcellularLocation>
</comment>
<gene>
    <name evidence="13" type="primary">RS1</name>
</gene>
<dbReference type="Pfam" id="PF03584">
    <property type="entry name" value="Herpes_ICP4_N"/>
    <property type="match status" value="1"/>
</dbReference>
<feature type="compositionally biased region" description="Pro residues" evidence="10">
    <location>
        <begin position="76"/>
        <end position="92"/>
    </location>
</feature>
<dbReference type="PANTHER" id="PTHR13037:SF24">
    <property type="entry name" value="POLYCOMB PROTEIN PCL-RELATED"/>
    <property type="match status" value="1"/>
</dbReference>
<evidence type="ECO:0000256" key="5">
    <source>
        <dbReference type="ARBA" id="ARBA00022562"/>
    </source>
</evidence>
<feature type="compositionally biased region" description="Low complexity" evidence="10">
    <location>
        <begin position="551"/>
        <end position="571"/>
    </location>
</feature>
<feature type="compositionally biased region" description="Low complexity" evidence="10">
    <location>
        <begin position="150"/>
        <end position="164"/>
    </location>
</feature>
<dbReference type="KEGG" id="vg:65100015"/>
<dbReference type="GeneID" id="65100029"/>
<evidence type="ECO:0000313" key="13">
    <source>
        <dbReference type="EMBL" id="ASW27115.1"/>
    </source>
</evidence>
<dbReference type="InterPro" id="IPR005205">
    <property type="entry name" value="Herpes_ICP4_C"/>
</dbReference>
<comment type="similarity">
    <text evidence="2">Belongs to the herpesviridae ICP4 family.</text>
</comment>
<dbReference type="Pfam" id="PF03585">
    <property type="entry name" value="Herpes_ICP4_C"/>
    <property type="match status" value="1"/>
</dbReference>
<evidence type="ECO:0000256" key="10">
    <source>
        <dbReference type="SAM" id="MobiDB-lite"/>
    </source>
</evidence>
<keyword evidence="4" id="KW-0597">Phosphoprotein</keyword>
<evidence type="ECO:0000256" key="1">
    <source>
        <dbReference type="ARBA" id="ARBA00004147"/>
    </source>
</evidence>
<organism evidence="13">
    <name type="scientific">Beluga whale alphaherpesvirus 1</name>
    <dbReference type="NCBI Taxonomy" id="1434720"/>
    <lineage>
        <taxon>Viruses</taxon>
        <taxon>Duplodnaviria</taxon>
        <taxon>Heunggongvirae</taxon>
        <taxon>Peploviricota</taxon>
        <taxon>Herviviricetes</taxon>
        <taxon>Herpesvirales</taxon>
        <taxon>Orthoherpesviridae</taxon>
        <taxon>Alphaherpesvirinae</taxon>
        <taxon>Varicellovirus</taxon>
        <taxon>Varicellovirus monodontidalpha1</taxon>
        <taxon>Monodontid alphaherpesvirus 1</taxon>
    </lineage>
</organism>
<feature type="compositionally biased region" description="Low complexity" evidence="10">
    <location>
        <begin position="1307"/>
        <end position="1327"/>
    </location>
</feature>
<keyword evidence="6" id="KW-0945">Host-virus interaction</keyword>
<evidence type="ECO:0000256" key="7">
    <source>
        <dbReference type="ARBA" id="ARBA00023015"/>
    </source>
</evidence>
<dbReference type="GeneID" id="65100015"/>
<protein>
    <submittedName>
        <fullName evidence="13">Transcriptional regulator ICP4</fullName>
    </submittedName>
</protein>
<dbReference type="GO" id="GO:0045893">
    <property type="term" value="P:positive regulation of DNA-templated transcription"/>
    <property type="evidence" value="ECO:0007669"/>
    <property type="project" value="InterPro"/>
</dbReference>
<dbReference type="PANTHER" id="PTHR13037">
    <property type="entry name" value="FORMIN"/>
    <property type="match status" value="1"/>
</dbReference>
<feature type="compositionally biased region" description="Basic residues" evidence="10">
    <location>
        <begin position="291"/>
        <end position="312"/>
    </location>
</feature>
<feature type="compositionally biased region" description="Low complexity" evidence="10">
    <location>
        <begin position="836"/>
        <end position="861"/>
    </location>
</feature>
<feature type="compositionally biased region" description="Acidic residues" evidence="10">
    <location>
        <begin position="258"/>
        <end position="272"/>
    </location>
</feature>
<keyword evidence="7" id="KW-0805">Transcription regulation</keyword>
<keyword evidence="3" id="KW-0244">Early protein</keyword>
<accession>A0A286MM89</accession>
<evidence type="ECO:0000256" key="3">
    <source>
        <dbReference type="ARBA" id="ARBA00022518"/>
    </source>
</evidence>
<sequence length="1341" mass="136790">MADPPTSGGSEARPGDAPLSPASDLFSLIETLETDADLPAGPDGEEEEAQTRADAGTGPQEEGVLEALLAMMHGPPETPAGPPEEGPPPPPFGGGGGRGAEMPRFRAEAEAEAEAAAAAEAREAAAAEARVIAAAAAAATSAVRSPPTPDAAAAHPPTPAAGSPSRGGAGDGPSSSVPALLRSTPTPSPGGSAAASPSEVSSSSPSPPRSPRPFAAAGPADGGRLRRLAELLDGEETDDAVSSPGGGLKRGPSPARDSEEEEEDEDDDEDGDSAGPARKKRRVAADEAEGKKKKRKKQKGKKKKEKGKKKGAKRPEEAADPAAAARRAAKKEKRARREKKRRRREARAAAAAAAAGSAAEARAAAGPPAVPLLTPFGDPWPGTAPPPGGRVRFGGTGESRAGMWDCAEVREAAGRLERASWDTPAAVYVPEMGRPEKQYAALVHTVYHRRDAASWLQNPRLSGPDLALAHVVQRRVQAAHGRSSFITGSVVPSLPHVGDAMAAGNALWALPHVAACLAMSRRYDSTQKLFLICSLRRAFAGMARPEAAAAAEPSAAAASDAEGGEAPAPSSASPPTPSAPGPASAAAAYEELRAALEGAAGGPRRPAARAKPARAALARAGEACVAACGEALAAVIRVVGLEGLARVPGLDAPETLPTAACGPDALAGEHPRLTDAAASALLAVRDALDLRRLTSAWGPDGPAAELRAAVRAVAVAARTVAPLIRYDSSGAAAGMLPVLHLVGDGSVALARAFFATPAAVATRIRAAVAALALRAAAEAAGGGGDEDDRADEEREAAVDEDDDDPEEEDEEDESEPDAGSDSDTDTGDEDGPPPAAAAAAAAAAPGSRSPSAAAADPASPTRVSSSTPEAAARRRGAVRARILGRKPPEGPHPSGGFRRVTPGRYYTPAPSRAALDAYCGPEIVDGLVHHEILPEKWRAAFAFDPEALAALAARCTSPRVGGGGPGPGGLGRLVVTDPLRARLAWTRQIEDPEDVRVVFMYAPLPGESLAGPPARAASAAAAAADDDEPADGPRWPPARGGLSHLLAALGNRALVGPGDQAWAGRWTAPPDVSALNARGVLLLSTRDVGFVGAVEYLCARFAAARRPLIVADAVAPEDWPRDGPAVPEGHVYLRAALRPEAHCALRWPEAPELGPVVLTACRVVGPGFFERVEREHARLYPGAPPLALCRGANVTFVVATRAGPRTPVPLAPREYRGRVLPALDGCKDMAAQSGALGLGAPDFANGETVSDRAANRWGLGATLRPVYLPVGRDFDRLRGPGDLDPAVAAFAAAARLLPDPDAPPFALPAGLAGDADPEARAAARARVPAPPPQAVWDRPDA</sequence>
<evidence type="ECO:0000256" key="2">
    <source>
        <dbReference type="ARBA" id="ARBA00007510"/>
    </source>
</evidence>
<keyword evidence="14" id="KW-1185">Reference proteome</keyword>
<feature type="region of interest" description="Disordered" evidence="10">
    <location>
        <begin position="778"/>
        <end position="903"/>
    </location>
</feature>
<feature type="compositionally biased region" description="Low complexity" evidence="10">
    <location>
        <begin position="348"/>
        <end position="367"/>
    </location>
</feature>
<name>A0A286MM89_9ALPH</name>